<evidence type="ECO:0000256" key="7">
    <source>
        <dbReference type="ARBA" id="ARBA00023160"/>
    </source>
</evidence>
<evidence type="ECO:0000259" key="9">
    <source>
        <dbReference type="Pfam" id="PF01648"/>
    </source>
</evidence>
<comment type="catalytic activity">
    <reaction evidence="8">
        <text>apo-[ACP] + CoA = holo-[ACP] + adenosine 3',5'-bisphosphate + H(+)</text>
        <dbReference type="Rhea" id="RHEA:12068"/>
        <dbReference type="Rhea" id="RHEA-COMP:9685"/>
        <dbReference type="Rhea" id="RHEA-COMP:9690"/>
        <dbReference type="ChEBI" id="CHEBI:15378"/>
        <dbReference type="ChEBI" id="CHEBI:29999"/>
        <dbReference type="ChEBI" id="CHEBI:57287"/>
        <dbReference type="ChEBI" id="CHEBI:58343"/>
        <dbReference type="ChEBI" id="CHEBI:64479"/>
        <dbReference type="EC" id="2.7.8.7"/>
    </reaction>
</comment>
<dbReference type="GO" id="GO:0008897">
    <property type="term" value="F:holo-[acyl-carrier-protein] synthase activity"/>
    <property type="evidence" value="ECO:0007669"/>
    <property type="project" value="UniProtKB-UniRule"/>
</dbReference>
<dbReference type="HAMAP" id="MF_00101">
    <property type="entry name" value="AcpS"/>
    <property type="match status" value="1"/>
</dbReference>
<keyword evidence="1 8" id="KW-0444">Lipid biosynthesis</keyword>
<keyword evidence="3 8" id="KW-0479">Metal-binding</keyword>
<feature type="domain" description="4'-phosphopantetheinyl transferase" evidence="9">
    <location>
        <begin position="4"/>
        <end position="101"/>
    </location>
</feature>
<dbReference type="InterPro" id="IPR037143">
    <property type="entry name" value="4-PPantetheinyl_Trfase_dom_sf"/>
</dbReference>
<feature type="binding site" evidence="8">
    <location>
        <position position="8"/>
    </location>
    <ligand>
        <name>Mg(2+)</name>
        <dbReference type="ChEBI" id="CHEBI:18420"/>
    </ligand>
</feature>
<protein>
    <recommendedName>
        <fullName evidence="8">Holo-[acyl-carrier-protein] synthase</fullName>
        <shortName evidence="8">Holo-ACP synthase</shortName>
        <ecNumber evidence="8">2.7.8.7</ecNumber>
    </recommendedName>
    <alternativeName>
        <fullName evidence="8">4'-phosphopantetheinyl transferase AcpS</fullName>
    </alternativeName>
</protein>
<comment type="caution">
    <text evidence="10">The sequence shown here is derived from an EMBL/GenBank/DDBJ whole genome shotgun (WGS) entry which is preliminary data.</text>
</comment>
<dbReference type="Proteomes" id="UP000239920">
    <property type="component" value="Unassembled WGS sequence"/>
</dbReference>
<keyword evidence="6 8" id="KW-0443">Lipid metabolism</keyword>
<dbReference type="NCBIfam" id="TIGR00556">
    <property type="entry name" value="pantethn_trn"/>
    <property type="match status" value="1"/>
</dbReference>
<keyword evidence="8" id="KW-0963">Cytoplasm</keyword>
<keyword evidence="7 8" id="KW-0275">Fatty acid biosynthesis</keyword>
<keyword evidence="2 8" id="KW-0808">Transferase</keyword>
<dbReference type="AlphaFoldDB" id="A0A2J6NM64"/>
<evidence type="ECO:0000256" key="3">
    <source>
        <dbReference type="ARBA" id="ARBA00022723"/>
    </source>
</evidence>
<name>A0A2J6NM64_9LACO</name>
<dbReference type="SUPFAM" id="SSF56214">
    <property type="entry name" value="4'-phosphopantetheinyl transferase"/>
    <property type="match status" value="1"/>
</dbReference>
<evidence type="ECO:0000256" key="5">
    <source>
        <dbReference type="ARBA" id="ARBA00022842"/>
    </source>
</evidence>
<dbReference type="NCBIfam" id="TIGR00516">
    <property type="entry name" value="acpS"/>
    <property type="match status" value="1"/>
</dbReference>
<evidence type="ECO:0000313" key="10">
    <source>
        <dbReference type="EMBL" id="PMB82296.1"/>
    </source>
</evidence>
<evidence type="ECO:0000256" key="1">
    <source>
        <dbReference type="ARBA" id="ARBA00022516"/>
    </source>
</evidence>
<proteinExistence type="inferred from homology"/>
<sequence>MIAGIGIDLTPLDRVNRLAQRHPQFIARILTPAEYDQYRCFSGQRSLEYLAGRWSLKESFAKAMGTGIGKQVGFQNVEIIDNRQGAPVVTRSPFVGRVHASVSHTATLVITEIILESEQNND</sequence>
<organism evidence="10 11">
    <name type="scientific">Limosilactobacillus pontis</name>
    <dbReference type="NCBI Taxonomy" id="35787"/>
    <lineage>
        <taxon>Bacteria</taxon>
        <taxon>Bacillati</taxon>
        <taxon>Bacillota</taxon>
        <taxon>Bacilli</taxon>
        <taxon>Lactobacillales</taxon>
        <taxon>Lactobacillaceae</taxon>
        <taxon>Limosilactobacillus</taxon>
    </lineage>
</organism>
<dbReference type="InterPro" id="IPR004568">
    <property type="entry name" value="Ppantetheine-prot_Trfase_dom"/>
</dbReference>
<gene>
    <name evidence="8" type="primary">acpS</name>
    <name evidence="10" type="ORF">CK797_06905</name>
</gene>
<evidence type="ECO:0000256" key="2">
    <source>
        <dbReference type="ARBA" id="ARBA00022679"/>
    </source>
</evidence>
<dbReference type="GO" id="GO:0005737">
    <property type="term" value="C:cytoplasm"/>
    <property type="evidence" value="ECO:0007669"/>
    <property type="project" value="UniProtKB-SubCell"/>
</dbReference>
<dbReference type="OrthoDB" id="517356at2"/>
<dbReference type="InterPro" id="IPR002582">
    <property type="entry name" value="ACPS"/>
</dbReference>
<comment type="similarity">
    <text evidence="8">Belongs to the P-Pant transferase superfamily. AcpS family.</text>
</comment>
<reference evidence="10 11" key="1">
    <citation type="submission" date="2017-09" db="EMBL/GenBank/DDBJ databases">
        <title>Bacterial strain isolated from the female urinary microbiota.</title>
        <authorList>
            <person name="Thomas-White K."/>
            <person name="Kumar N."/>
            <person name="Forster S."/>
            <person name="Putonti C."/>
            <person name="Lawley T."/>
            <person name="Wolfe A.J."/>
        </authorList>
    </citation>
    <scope>NUCLEOTIDE SEQUENCE [LARGE SCALE GENOMIC DNA]</scope>
    <source>
        <strain evidence="10 11">UMB0683</strain>
    </source>
</reference>
<evidence type="ECO:0000256" key="8">
    <source>
        <dbReference type="HAMAP-Rule" id="MF_00101"/>
    </source>
</evidence>
<feature type="binding site" evidence="8">
    <location>
        <position position="58"/>
    </location>
    <ligand>
        <name>Mg(2+)</name>
        <dbReference type="ChEBI" id="CHEBI:18420"/>
    </ligand>
</feature>
<evidence type="ECO:0000256" key="4">
    <source>
        <dbReference type="ARBA" id="ARBA00022832"/>
    </source>
</evidence>
<comment type="subcellular location">
    <subcellularLocation>
        <location evidence="8">Cytoplasm</location>
    </subcellularLocation>
</comment>
<accession>A0A2J6NM64</accession>
<keyword evidence="5 8" id="KW-0460">Magnesium</keyword>
<dbReference type="Pfam" id="PF01648">
    <property type="entry name" value="ACPS"/>
    <property type="match status" value="1"/>
</dbReference>
<comment type="function">
    <text evidence="8">Transfers the 4'-phosphopantetheine moiety from coenzyme A to a Ser of acyl-carrier-protein.</text>
</comment>
<dbReference type="EC" id="2.7.8.7" evidence="8"/>
<evidence type="ECO:0000313" key="11">
    <source>
        <dbReference type="Proteomes" id="UP000239920"/>
    </source>
</evidence>
<dbReference type="InterPro" id="IPR008278">
    <property type="entry name" value="4-PPantetheinyl_Trfase_dom"/>
</dbReference>
<dbReference type="EMBL" id="PNFV01000007">
    <property type="protein sequence ID" value="PMB82296.1"/>
    <property type="molecule type" value="Genomic_DNA"/>
</dbReference>
<evidence type="ECO:0000256" key="6">
    <source>
        <dbReference type="ARBA" id="ARBA00023098"/>
    </source>
</evidence>
<comment type="cofactor">
    <cofactor evidence="8">
        <name>Mg(2+)</name>
        <dbReference type="ChEBI" id="CHEBI:18420"/>
    </cofactor>
</comment>
<dbReference type="RefSeq" id="WP_104689022.1">
    <property type="nucleotide sequence ID" value="NZ_JBKTHY010000007.1"/>
</dbReference>
<keyword evidence="4 8" id="KW-0276">Fatty acid metabolism</keyword>
<dbReference type="Gene3D" id="3.90.470.20">
    <property type="entry name" value="4'-phosphopantetheinyl transferase domain"/>
    <property type="match status" value="1"/>
</dbReference>
<dbReference type="GO" id="GO:0000287">
    <property type="term" value="F:magnesium ion binding"/>
    <property type="evidence" value="ECO:0007669"/>
    <property type="project" value="UniProtKB-UniRule"/>
</dbReference>
<dbReference type="GO" id="GO:0006633">
    <property type="term" value="P:fatty acid biosynthetic process"/>
    <property type="evidence" value="ECO:0007669"/>
    <property type="project" value="UniProtKB-UniRule"/>
</dbReference>